<protein>
    <recommendedName>
        <fullName evidence="2">J domain-containing protein</fullName>
    </recommendedName>
</protein>
<organism evidence="3 4">
    <name type="scientific">Salix brachista</name>
    <dbReference type="NCBI Taxonomy" id="2182728"/>
    <lineage>
        <taxon>Eukaryota</taxon>
        <taxon>Viridiplantae</taxon>
        <taxon>Streptophyta</taxon>
        <taxon>Embryophyta</taxon>
        <taxon>Tracheophyta</taxon>
        <taxon>Spermatophyta</taxon>
        <taxon>Magnoliopsida</taxon>
        <taxon>eudicotyledons</taxon>
        <taxon>Gunneridae</taxon>
        <taxon>Pentapetalae</taxon>
        <taxon>rosids</taxon>
        <taxon>fabids</taxon>
        <taxon>Malpighiales</taxon>
        <taxon>Salicaceae</taxon>
        <taxon>Saliceae</taxon>
        <taxon>Salix</taxon>
    </lineage>
</organism>
<dbReference type="InterPro" id="IPR024593">
    <property type="entry name" value="DUF3444"/>
</dbReference>
<feature type="compositionally biased region" description="Acidic residues" evidence="1">
    <location>
        <begin position="288"/>
        <end position="301"/>
    </location>
</feature>
<dbReference type="Gene3D" id="1.10.287.110">
    <property type="entry name" value="DnaJ domain"/>
    <property type="match status" value="1"/>
</dbReference>
<dbReference type="SMART" id="SM00271">
    <property type="entry name" value="DnaJ"/>
    <property type="match status" value="1"/>
</dbReference>
<dbReference type="Pfam" id="PF00226">
    <property type="entry name" value="DnaJ"/>
    <property type="match status" value="1"/>
</dbReference>
<dbReference type="Pfam" id="PF11926">
    <property type="entry name" value="DUF3444"/>
    <property type="match status" value="1"/>
</dbReference>
<feature type="compositionally biased region" description="Basic and acidic residues" evidence="1">
    <location>
        <begin position="336"/>
        <end position="346"/>
    </location>
</feature>
<gene>
    <name evidence="3" type="ORF">DKX38_013430</name>
</gene>
<dbReference type="EMBL" id="VDCV01000008">
    <property type="protein sequence ID" value="KAB5545318.1"/>
    <property type="molecule type" value="Genomic_DNA"/>
</dbReference>
<dbReference type="PANTHER" id="PTHR45089">
    <property type="entry name" value="DNAJ HEAT SHOCK AMINO-TERMINAL DOMAIN PROTEIN-RELATED"/>
    <property type="match status" value="1"/>
</dbReference>
<feature type="domain" description="J" evidence="2">
    <location>
        <begin position="67"/>
        <end position="131"/>
    </location>
</feature>
<dbReference type="InterPro" id="IPR001623">
    <property type="entry name" value="DnaJ_domain"/>
</dbReference>
<dbReference type="Proteomes" id="UP000326939">
    <property type="component" value="Chromosome 8"/>
</dbReference>
<feature type="compositionally biased region" description="Polar residues" evidence="1">
    <location>
        <begin position="220"/>
        <end position="244"/>
    </location>
</feature>
<reference evidence="4" key="1">
    <citation type="journal article" date="2019" name="Gigascience">
        <title>De novo genome assembly of the endangered Acer yangbiense, a plant species with extremely small populations endemic to Yunnan Province, China.</title>
        <authorList>
            <person name="Yang J."/>
            <person name="Wariss H.M."/>
            <person name="Tao L."/>
            <person name="Zhang R."/>
            <person name="Yun Q."/>
            <person name="Hollingsworth P."/>
            <person name="Dao Z."/>
            <person name="Luo G."/>
            <person name="Guo H."/>
            <person name="Ma Y."/>
            <person name="Sun W."/>
        </authorList>
    </citation>
    <scope>NUCLEOTIDE SEQUENCE [LARGE SCALE GENOMIC DNA]</scope>
    <source>
        <strain evidence="4">cv. br00</strain>
    </source>
</reference>
<dbReference type="SUPFAM" id="SSF46565">
    <property type="entry name" value="Chaperone J-domain"/>
    <property type="match status" value="1"/>
</dbReference>
<accession>A0A5N5LRR8</accession>
<feature type="compositionally biased region" description="Basic and acidic residues" evidence="1">
    <location>
        <begin position="247"/>
        <end position="269"/>
    </location>
</feature>
<dbReference type="CDD" id="cd06257">
    <property type="entry name" value="DnaJ"/>
    <property type="match status" value="1"/>
</dbReference>
<dbReference type="AlphaFoldDB" id="A0A5N5LRR8"/>
<name>A0A5N5LRR8_9ROSI</name>
<feature type="compositionally biased region" description="Low complexity" evidence="1">
    <location>
        <begin position="416"/>
        <end position="432"/>
    </location>
</feature>
<evidence type="ECO:0000313" key="3">
    <source>
        <dbReference type="EMBL" id="KAB5545318.1"/>
    </source>
</evidence>
<proteinExistence type="predicted"/>
<dbReference type="PRINTS" id="PR00625">
    <property type="entry name" value="JDOMAIN"/>
</dbReference>
<feature type="region of interest" description="Disordered" evidence="1">
    <location>
        <begin position="153"/>
        <end position="174"/>
    </location>
</feature>
<evidence type="ECO:0000259" key="2">
    <source>
        <dbReference type="PROSITE" id="PS50076"/>
    </source>
</evidence>
<feature type="region of interest" description="Disordered" evidence="1">
    <location>
        <begin position="376"/>
        <end position="437"/>
    </location>
</feature>
<comment type="caution">
    <text evidence="3">The sequence shown here is derived from an EMBL/GenBank/DDBJ whole genome shotgun (WGS) entry which is preliminary data.</text>
</comment>
<dbReference type="PANTHER" id="PTHR45089:SF24">
    <property type="entry name" value="DNAJ HEAT SHOCK N-TERMINAL DOMAIN-CONTAINING PROTEIN"/>
    <property type="match status" value="1"/>
</dbReference>
<dbReference type="InterPro" id="IPR036869">
    <property type="entry name" value="J_dom_sf"/>
</dbReference>
<feature type="region of interest" description="Disordered" evidence="1">
    <location>
        <begin position="217"/>
        <end position="361"/>
    </location>
</feature>
<dbReference type="PROSITE" id="PS50076">
    <property type="entry name" value="DNAJ_2"/>
    <property type="match status" value="1"/>
</dbReference>
<evidence type="ECO:0000313" key="4">
    <source>
        <dbReference type="Proteomes" id="UP000326939"/>
    </source>
</evidence>
<keyword evidence="4" id="KW-1185">Reference proteome</keyword>
<evidence type="ECO:0000256" key="1">
    <source>
        <dbReference type="SAM" id="MobiDB-lite"/>
    </source>
</evidence>
<feature type="compositionally biased region" description="Polar residues" evidence="1">
    <location>
        <begin position="164"/>
        <end position="173"/>
    </location>
</feature>
<sequence length="666" mass="76270">MECNKEEAFRVKGIAESLMVKKDFPTARRIALKAQHLYNDLENVSQMLTVCDVHCAADKKPFGTEMDWYGILQIEETADEATIKKQYRKFALQLHPDKNQFPGAEFAFKLIMDAQTVLLDKGKRSLHDTKCKAFRSKPAQRYCPPKKATHNSNFIGFNPHHRQSQQPASQRDSFNGRPTFWTACPFCTVRYQYYTEIINKPLVCQSCNKSFIAYERSGQGPPTSSNMNQSSFSQRKNIPNQTASKVELGRRENLSSKPSKTEFCSEKVNFKRQRKQEEESSESCDTGTDSEEDMVNEEDDDFKPVVNFEYKGECPRRSGRNKRYVSYKENLSGDEDFVRDPKKTKESGSFCANEEENGNGMEEDVYQSSLAADVKDDNVLKQEESNGIKDTNNLKGKEKVEANGCQKNSETHIHLSSDSTSNSTSNPDSYDYPDPDFHDFDKDRDGECFSGGQVWAVYDILDAMPRFYAQIKKVLSPGFNLRITWLEAHPDDQDEIEWVKKGLPVACGKFKYGKSQYTDKRLMFSHPIDLEEGGQRDTYKIFPRKGETWALFKNWDIKWKSDADTHQEYDYEFVEILSEYAEGDGAHVAFLGRVKGFVSLFCRVRKEGMDVFEIPPGELFWFSHMIPSFKLTGDEREAVPKGSLELDPASLPTKVLETANPEDFIE</sequence>
<feature type="compositionally biased region" description="Basic and acidic residues" evidence="1">
    <location>
        <begin position="376"/>
        <end position="387"/>
    </location>
</feature>